<dbReference type="AlphaFoldDB" id="A0A437SAY3"/>
<reference evidence="1 2" key="1">
    <citation type="submission" date="2018-01" db="EMBL/GenBank/DDBJ databases">
        <title>Complete genome sequence of G25-42.</title>
        <authorList>
            <person name="Zheng Z."/>
            <person name="Sun M."/>
        </authorList>
    </citation>
    <scope>NUCLEOTIDE SEQUENCE [LARGE SCALE GENOMIC DNA]</scope>
    <source>
        <strain evidence="1 2">G25-42</strain>
    </source>
</reference>
<proteinExistence type="predicted"/>
<dbReference type="EMBL" id="LDER01000386">
    <property type="protein sequence ID" value="RVU60392.1"/>
    <property type="molecule type" value="Genomic_DNA"/>
</dbReference>
<sequence length="157" mass="18676">MSQKFNSTSERPWLKDNHLASSQRVVGLGQKVIDLLVRSGRPVTFSSISEESKKIDTKGKGIHENTIRTNQELYDYYKQHSATYKRKQNSNRTSFANFPSIEDTDYRKLIRERDLEYLKKKYMKLTKEELVKKLIHAELYIVENNKKWVTNHFEKFQ</sequence>
<gene>
    <name evidence="1" type="ORF">BM74_31710</name>
</gene>
<accession>A0A437SAY3</accession>
<organism evidence="1 2">
    <name type="scientific">Bacillus thuringiensis</name>
    <dbReference type="NCBI Taxonomy" id="1428"/>
    <lineage>
        <taxon>Bacteria</taxon>
        <taxon>Bacillati</taxon>
        <taxon>Bacillota</taxon>
        <taxon>Bacilli</taxon>
        <taxon>Bacillales</taxon>
        <taxon>Bacillaceae</taxon>
        <taxon>Bacillus</taxon>
        <taxon>Bacillus cereus group</taxon>
    </lineage>
</organism>
<protein>
    <submittedName>
        <fullName evidence="1">Uncharacterized protein</fullName>
    </submittedName>
</protein>
<comment type="caution">
    <text evidence="1">The sequence shown here is derived from an EMBL/GenBank/DDBJ whole genome shotgun (WGS) entry which is preliminary data.</text>
</comment>
<dbReference type="Proteomes" id="UP000286687">
    <property type="component" value="Unassembled WGS sequence"/>
</dbReference>
<evidence type="ECO:0000313" key="2">
    <source>
        <dbReference type="Proteomes" id="UP000286687"/>
    </source>
</evidence>
<name>A0A437SAY3_BACTU</name>
<evidence type="ECO:0000313" key="1">
    <source>
        <dbReference type="EMBL" id="RVU60392.1"/>
    </source>
</evidence>
<dbReference type="RefSeq" id="WP_127814669.1">
    <property type="nucleotide sequence ID" value="NZ_LDER01000386.1"/>
</dbReference>